<name>A0AAE0WUY2_9PEZI</name>
<organism evidence="3 4">
    <name type="scientific">Recurvomyces mirabilis</name>
    <dbReference type="NCBI Taxonomy" id="574656"/>
    <lineage>
        <taxon>Eukaryota</taxon>
        <taxon>Fungi</taxon>
        <taxon>Dikarya</taxon>
        <taxon>Ascomycota</taxon>
        <taxon>Pezizomycotina</taxon>
        <taxon>Dothideomycetes</taxon>
        <taxon>Dothideomycetidae</taxon>
        <taxon>Mycosphaerellales</taxon>
        <taxon>Teratosphaeriaceae</taxon>
        <taxon>Recurvomyces</taxon>
    </lineage>
</organism>
<keyword evidence="4" id="KW-1185">Reference proteome</keyword>
<gene>
    <name evidence="3" type="ORF">LTR78_001832</name>
</gene>
<evidence type="ECO:0000313" key="3">
    <source>
        <dbReference type="EMBL" id="KAK3678534.1"/>
    </source>
</evidence>
<comment type="caution">
    <text evidence="3">The sequence shown here is derived from an EMBL/GenBank/DDBJ whole genome shotgun (WGS) entry which is preliminary data.</text>
</comment>
<dbReference type="Pfam" id="PF10979">
    <property type="entry name" value="DUF2786"/>
    <property type="match status" value="1"/>
</dbReference>
<sequence length="366" mass="40940">MPPTPPPYEAKVIEAADECPTTAKSSRDVSKDHLLARVKKCLNTAKDTGATENEAKVALHLASKLVTQLNMTHAEVLALEKPEDQQHAGQSVVALTRRDGDPTKSVQQAYRLNELTHAMRLFFDCKCFTESGMRAFKISFYGIAENTVAAANAFCMVYNLVQMWSREHKGRTAQNSYCHGVSVGLQRTGKLERKQEEAYAEKAEQERARWMFEAKHAGDAVSVDESLGERNGFGEEDFVSESEIADFHEVDGQSYDEAANLNDAGFDSHMKSLVADLDKKPASAQLKQRQNRGTKTEDLCIWASHKQLVVFRKTASDIADKYLESRDMKLGKAQKRKAASLDQRAFAQGRMDSKKIDVRQRKMLGE</sequence>
<feature type="domain" description="DUF7168" evidence="2">
    <location>
        <begin position="89"/>
        <end position="207"/>
    </location>
</feature>
<protein>
    <recommendedName>
        <fullName evidence="5">DUF2786 domain-containing protein</fullName>
    </recommendedName>
</protein>
<dbReference type="Pfam" id="PF23771">
    <property type="entry name" value="DUF7168"/>
    <property type="match status" value="1"/>
</dbReference>
<evidence type="ECO:0000313" key="4">
    <source>
        <dbReference type="Proteomes" id="UP001274830"/>
    </source>
</evidence>
<dbReference type="EMBL" id="JAUTXT010000004">
    <property type="protein sequence ID" value="KAK3678534.1"/>
    <property type="molecule type" value="Genomic_DNA"/>
</dbReference>
<feature type="domain" description="DUF2786" evidence="1">
    <location>
        <begin position="34"/>
        <end position="70"/>
    </location>
</feature>
<evidence type="ECO:0008006" key="5">
    <source>
        <dbReference type="Google" id="ProtNLM"/>
    </source>
</evidence>
<reference evidence="3" key="1">
    <citation type="submission" date="2023-07" db="EMBL/GenBank/DDBJ databases">
        <title>Black Yeasts Isolated from many extreme environments.</title>
        <authorList>
            <person name="Coleine C."/>
            <person name="Stajich J.E."/>
            <person name="Selbmann L."/>
        </authorList>
    </citation>
    <scope>NUCLEOTIDE SEQUENCE</scope>
    <source>
        <strain evidence="3">CCFEE 5485</strain>
    </source>
</reference>
<evidence type="ECO:0000259" key="1">
    <source>
        <dbReference type="Pfam" id="PF10979"/>
    </source>
</evidence>
<dbReference type="AlphaFoldDB" id="A0AAE0WUY2"/>
<dbReference type="InterPro" id="IPR055592">
    <property type="entry name" value="DUF7168"/>
</dbReference>
<evidence type="ECO:0000259" key="2">
    <source>
        <dbReference type="Pfam" id="PF23771"/>
    </source>
</evidence>
<accession>A0AAE0WUY2</accession>
<dbReference type="Proteomes" id="UP001274830">
    <property type="component" value="Unassembled WGS sequence"/>
</dbReference>
<dbReference type="InterPro" id="IPR024498">
    <property type="entry name" value="DUF2786"/>
</dbReference>
<proteinExistence type="predicted"/>